<sequence>MPGTPPASGTGGSMRARHVVLLVGLLGAAVMMVPIVFVAVISAVRSAGEELTPVRAGVATAKLPPLAQSMLPLVTTRISETCPELSVLRVLAEVQAESGWDPAAWSEDVNGGAAGLLQINQANWVSLGGRPWTSTPPPPTADISDPSTHLTLGIDFLCGNLRAITPHLKETGKSVDPMDAVSICHIAGCSRVVGSRTGIPQAGEAGCGAQCASLVRRYLDNIRRYERDWSATSSEPGPSGKLPSGIDIGQLTSANAYTGGPTGCTVPDPTTDGCVTAATANGIGEVKRVFDSEVRSAGCFAPRPWNPTSDHPQGKGCDIFPDRAGIFPTGESLRAGWRMAAWLRVNAEALRVKYVIWQGRYWDPTTSDQEGWGERYTGGGVYNVADPTGGHYDHIHVSFRE</sequence>
<feature type="domain" description="ARB-07466-like C-terminal" evidence="3">
    <location>
        <begin position="272"/>
        <end position="374"/>
    </location>
</feature>
<dbReference type="SUPFAM" id="SSF53955">
    <property type="entry name" value="Lysozyme-like"/>
    <property type="match status" value="1"/>
</dbReference>
<dbReference type="InterPro" id="IPR058593">
    <property type="entry name" value="ARB_07466-like_C"/>
</dbReference>
<accession>A0ABY2RTA5</accession>
<feature type="domain" description="Transglycosylase SLT" evidence="2">
    <location>
        <begin position="92"/>
        <end position="161"/>
    </location>
</feature>
<keyword evidence="5" id="KW-1185">Reference proteome</keyword>
<name>A0ABY2RTA5_9PSEU</name>
<dbReference type="InterPro" id="IPR008258">
    <property type="entry name" value="Transglycosylase_SLT_dom_1"/>
</dbReference>
<evidence type="ECO:0000259" key="3">
    <source>
        <dbReference type="Pfam" id="PF26571"/>
    </source>
</evidence>
<proteinExistence type="predicted"/>
<gene>
    <name evidence="4" type="ORF">FCN18_36470</name>
</gene>
<evidence type="ECO:0000313" key="5">
    <source>
        <dbReference type="Proteomes" id="UP000309992"/>
    </source>
</evidence>
<dbReference type="EMBL" id="SWMS01000043">
    <property type="protein sequence ID" value="TKG59683.1"/>
    <property type="molecule type" value="Genomic_DNA"/>
</dbReference>
<dbReference type="Pfam" id="PF01464">
    <property type="entry name" value="SLT"/>
    <property type="match status" value="1"/>
</dbReference>
<evidence type="ECO:0000313" key="4">
    <source>
        <dbReference type="EMBL" id="TKG59683.1"/>
    </source>
</evidence>
<evidence type="ECO:0000259" key="2">
    <source>
        <dbReference type="Pfam" id="PF01464"/>
    </source>
</evidence>
<keyword evidence="1" id="KW-0812">Transmembrane</keyword>
<organism evidence="4 5">
    <name type="scientific">Prauserella endophytica</name>
    <dbReference type="NCBI Taxonomy" id="1592324"/>
    <lineage>
        <taxon>Bacteria</taxon>
        <taxon>Bacillati</taxon>
        <taxon>Actinomycetota</taxon>
        <taxon>Actinomycetes</taxon>
        <taxon>Pseudonocardiales</taxon>
        <taxon>Pseudonocardiaceae</taxon>
        <taxon>Prauserella</taxon>
        <taxon>Prauserella coralliicola group</taxon>
    </lineage>
</organism>
<keyword evidence="1" id="KW-1133">Transmembrane helix</keyword>
<dbReference type="Pfam" id="PF26571">
    <property type="entry name" value="VldE"/>
    <property type="match status" value="1"/>
</dbReference>
<protein>
    <submittedName>
        <fullName evidence="4">Lytic transglycosylase domain-containing protein</fullName>
    </submittedName>
</protein>
<dbReference type="InterPro" id="IPR023346">
    <property type="entry name" value="Lysozyme-like_dom_sf"/>
</dbReference>
<feature type="transmembrane region" description="Helical" evidence="1">
    <location>
        <begin position="20"/>
        <end position="44"/>
    </location>
</feature>
<comment type="caution">
    <text evidence="4">The sequence shown here is derived from an EMBL/GenBank/DDBJ whole genome shotgun (WGS) entry which is preliminary data.</text>
</comment>
<keyword evidence="1" id="KW-0472">Membrane</keyword>
<reference evidence="4 5" key="1">
    <citation type="journal article" date="2015" name="Antonie Van Leeuwenhoek">
        <title>Prauserella endophytica sp. nov., an endophytic actinobacterium isolated from Tamarix taklamakanensis.</title>
        <authorList>
            <person name="Liu J.M."/>
            <person name="Habden X."/>
            <person name="Guo L."/>
            <person name="Tuo L."/>
            <person name="Jiang Z.K."/>
            <person name="Liu S.W."/>
            <person name="Liu X.F."/>
            <person name="Chen L."/>
            <person name="Li R.F."/>
            <person name="Zhang Y.Q."/>
            <person name="Sun C.H."/>
        </authorList>
    </citation>
    <scope>NUCLEOTIDE SEQUENCE [LARGE SCALE GENOMIC DNA]</scope>
    <source>
        <strain evidence="4 5">CGMCC 4.7182</strain>
    </source>
</reference>
<dbReference type="Proteomes" id="UP000309992">
    <property type="component" value="Unassembled WGS sequence"/>
</dbReference>
<dbReference type="Gene3D" id="1.10.530.10">
    <property type="match status" value="1"/>
</dbReference>
<evidence type="ECO:0000256" key="1">
    <source>
        <dbReference type="SAM" id="Phobius"/>
    </source>
</evidence>